<feature type="region of interest" description="Disordered" evidence="1">
    <location>
        <begin position="24"/>
        <end position="55"/>
    </location>
</feature>
<dbReference type="Pfam" id="PF06376">
    <property type="entry name" value="AGP"/>
    <property type="match status" value="1"/>
</dbReference>
<protein>
    <submittedName>
        <fullName evidence="3">Arabinogalactan peptide 20</fullName>
    </submittedName>
</protein>
<evidence type="ECO:0000313" key="3">
    <source>
        <dbReference type="EMBL" id="JAT60400.1"/>
    </source>
</evidence>
<organism evidence="3">
    <name type="scientific">Anthurium amnicola</name>
    <dbReference type="NCBI Taxonomy" id="1678845"/>
    <lineage>
        <taxon>Eukaryota</taxon>
        <taxon>Viridiplantae</taxon>
        <taxon>Streptophyta</taxon>
        <taxon>Embryophyta</taxon>
        <taxon>Tracheophyta</taxon>
        <taxon>Spermatophyta</taxon>
        <taxon>Magnoliopsida</taxon>
        <taxon>Liliopsida</taxon>
        <taxon>Araceae</taxon>
        <taxon>Pothoideae</taxon>
        <taxon>Potheae</taxon>
        <taxon>Anthurium</taxon>
    </lineage>
</organism>
<sequence>SIPLHGIRNSSLLETLGLSPLLKRVPPSSPPVDSSPSPSLRRLVQEEGREVGPGFERGGRKAMAINVVSFRVMAIAAIIFGIALPAAHAQIEAPAPAPASDGTSIDQGIAYVLMLVALVLTYIIHPSDASPYKLF</sequence>
<dbReference type="AlphaFoldDB" id="A0A1D1Z0H2"/>
<feature type="non-terminal residue" evidence="3">
    <location>
        <position position="1"/>
    </location>
</feature>
<name>A0A1D1Z0H2_9ARAE</name>
<dbReference type="EMBL" id="GDJX01007536">
    <property type="protein sequence ID" value="JAT60400.1"/>
    <property type="molecule type" value="Transcribed_RNA"/>
</dbReference>
<feature type="compositionally biased region" description="Low complexity" evidence="1">
    <location>
        <begin position="24"/>
        <end position="39"/>
    </location>
</feature>
<proteinExistence type="predicted"/>
<reference evidence="3" key="1">
    <citation type="submission" date="2015-07" db="EMBL/GenBank/DDBJ databases">
        <title>Transcriptome Assembly of Anthurium amnicola.</title>
        <authorList>
            <person name="Suzuki J."/>
        </authorList>
    </citation>
    <scope>NUCLEOTIDE SEQUENCE</scope>
</reference>
<dbReference type="PANTHER" id="PTHR33374">
    <property type="entry name" value="ARABINOGALACTAN PROTEIN 20"/>
    <property type="match status" value="1"/>
</dbReference>
<accession>A0A1D1Z0H2</accession>
<evidence type="ECO:0000256" key="2">
    <source>
        <dbReference type="SAM" id="Phobius"/>
    </source>
</evidence>
<keyword evidence="2" id="KW-0812">Transmembrane</keyword>
<keyword evidence="2" id="KW-0472">Membrane</keyword>
<evidence type="ECO:0000256" key="1">
    <source>
        <dbReference type="SAM" id="MobiDB-lite"/>
    </source>
</evidence>
<feature type="transmembrane region" description="Helical" evidence="2">
    <location>
        <begin position="67"/>
        <end position="88"/>
    </location>
</feature>
<dbReference type="InterPro" id="IPR009424">
    <property type="entry name" value="AGP16/20/22/41"/>
</dbReference>
<keyword evidence="2" id="KW-1133">Transmembrane helix</keyword>
<feature type="transmembrane region" description="Helical" evidence="2">
    <location>
        <begin position="108"/>
        <end position="125"/>
    </location>
</feature>
<gene>
    <name evidence="3" type="primary">AGP20_0</name>
    <name evidence="3" type="ORF">g.6318</name>
</gene>